<dbReference type="EMBL" id="BJXX01000016">
    <property type="protein sequence ID" value="GEN32917.1"/>
    <property type="molecule type" value="Genomic_DNA"/>
</dbReference>
<evidence type="ECO:0000256" key="5">
    <source>
        <dbReference type="ARBA" id="ARBA00023239"/>
    </source>
</evidence>
<evidence type="ECO:0000256" key="3">
    <source>
        <dbReference type="ARBA" id="ARBA00022793"/>
    </source>
</evidence>
<feature type="modified residue" description="N6-(pyridoxal phosphate)lysine" evidence="6">
    <location>
        <position position="327"/>
    </location>
</feature>
<keyword evidence="3" id="KW-0210">Decarboxylase</keyword>
<evidence type="ECO:0000256" key="1">
    <source>
        <dbReference type="ARBA" id="ARBA00001933"/>
    </source>
</evidence>
<dbReference type="Gene3D" id="3.90.1150.10">
    <property type="entry name" value="Aspartate Aminotransferase, domain 1"/>
    <property type="match status" value="1"/>
</dbReference>
<accession>A0A511V1X9</accession>
<comment type="similarity">
    <text evidence="2 7">Belongs to the group II decarboxylase family.</text>
</comment>
<evidence type="ECO:0000256" key="4">
    <source>
        <dbReference type="ARBA" id="ARBA00022898"/>
    </source>
</evidence>
<evidence type="ECO:0000313" key="9">
    <source>
        <dbReference type="Proteomes" id="UP000321157"/>
    </source>
</evidence>
<dbReference type="Proteomes" id="UP000321157">
    <property type="component" value="Unassembled WGS sequence"/>
</dbReference>
<protein>
    <submittedName>
        <fullName evidence="8">L-2,4-diaminobutyrate decarboxylase</fullName>
    </submittedName>
</protein>
<dbReference type="InterPro" id="IPR015424">
    <property type="entry name" value="PyrdxlP-dep_Trfase"/>
</dbReference>
<dbReference type="Pfam" id="PF00282">
    <property type="entry name" value="Pyridoxal_deC"/>
    <property type="match status" value="1"/>
</dbReference>
<evidence type="ECO:0000256" key="2">
    <source>
        <dbReference type="ARBA" id="ARBA00009533"/>
    </source>
</evidence>
<dbReference type="GO" id="GO:0030170">
    <property type="term" value="F:pyridoxal phosphate binding"/>
    <property type="evidence" value="ECO:0007669"/>
    <property type="project" value="InterPro"/>
</dbReference>
<name>A0A511V1X9_9BACL</name>
<dbReference type="GO" id="GO:0019752">
    <property type="term" value="P:carboxylic acid metabolic process"/>
    <property type="evidence" value="ECO:0007669"/>
    <property type="project" value="InterPro"/>
</dbReference>
<keyword evidence="4 6" id="KW-0663">Pyridoxal phosphate</keyword>
<organism evidence="8 9">
    <name type="scientific">Aneurinibacillus danicus</name>
    <dbReference type="NCBI Taxonomy" id="267746"/>
    <lineage>
        <taxon>Bacteria</taxon>
        <taxon>Bacillati</taxon>
        <taxon>Bacillota</taxon>
        <taxon>Bacilli</taxon>
        <taxon>Bacillales</taxon>
        <taxon>Paenibacillaceae</taxon>
        <taxon>Aneurinibacillus group</taxon>
        <taxon>Aneurinibacillus</taxon>
    </lineage>
</organism>
<dbReference type="AlphaFoldDB" id="A0A511V1X9"/>
<dbReference type="Gene3D" id="3.40.640.10">
    <property type="entry name" value="Type I PLP-dependent aspartate aminotransferase-like (Major domain)"/>
    <property type="match status" value="1"/>
</dbReference>
<evidence type="ECO:0000313" key="8">
    <source>
        <dbReference type="EMBL" id="GEN32917.1"/>
    </source>
</evidence>
<evidence type="ECO:0000256" key="7">
    <source>
        <dbReference type="RuleBase" id="RU000382"/>
    </source>
</evidence>
<dbReference type="CDD" id="cd06450">
    <property type="entry name" value="DOPA_deC_like"/>
    <property type="match status" value="1"/>
</dbReference>
<dbReference type="GO" id="GO:0005737">
    <property type="term" value="C:cytoplasm"/>
    <property type="evidence" value="ECO:0007669"/>
    <property type="project" value="TreeGrafter"/>
</dbReference>
<dbReference type="Gene3D" id="1.20.1650.10">
    <property type="entry name" value="PLP-dependent transferases"/>
    <property type="match status" value="1"/>
</dbReference>
<keyword evidence="5 7" id="KW-0456">Lyase</keyword>
<dbReference type="PANTHER" id="PTHR45677">
    <property type="entry name" value="GLUTAMATE DECARBOXYLASE-RELATED"/>
    <property type="match status" value="1"/>
</dbReference>
<keyword evidence="9" id="KW-1185">Reference proteome</keyword>
<dbReference type="InterPro" id="IPR015421">
    <property type="entry name" value="PyrdxlP-dep_Trfase_major"/>
</dbReference>
<dbReference type="InterPro" id="IPR002129">
    <property type="entry name" value="PyrdxlP-dep_de-COase"/>
</dbReference>
<dbReference type="RefSeq" id="WP_246147188.1">
    <property type="nucleotide sequence ID" value="NZ_BJXX01000016.1"/>
</dbReference>
<comment type="caution">
    <text evidence="8">The sequence shown here is derived from an EMBL/GenBank/DDBJ whole genome shotgun (WGS) entry which is preliminary data.</text>
</comment>
<dbReference type="GO" id="GO:0004058">
    <property type="term" value="F:aromatic-L-amino-acid decarboxylase activity"/>
    <property type="evidence" value="ECO:0007669"/>
    <property type="project" value="UniProtKB-ARBA"/>
</dbReference>
<dbReference type="PANTHER" id="PTHR45677:SF8">
    <property type="entry name" value="CYSTEINE SULFINIC ACID DECARBOXYLASE"/>
    <property type="match status" value="1"/>
</dbReference>
<dbReference type="SUPFAM" id="SSF53383">
    <property type="entry name" value="PLP-dependent transferases"/>
    <property type="match status" value="1"/>
</dbReference>
<gene>
    <name evidence="8" type="ORF">ADA01nite_03770</name>
</gene>
<dbReference type="InterPro" id="IPR015422">
    <property type="entry name" value="PyrdxlP-dep_Trfase_small"/>
</dbReference>
<comment type="cofactor">
    <cofactor evidence="1 6 7">
        <name>pyridoxal 5'-phosphate</name>
        <dbReference type="ChEBI" id="CHEBI:597326"/>
    </cofactor>
</comment>
<evidence type="ECO:0000256" key="6">
    <source>
        <dbReference type="PIRSR" id="PIRSR602129-50"/>
    </source>
</evidence>
<sequence length="512" mass="57530">MKQDMPVKSEIYQESLSYVPSLFLHSGKEGLQAYRQAVDLVKETLSKFYAAYPKPYRGKAPKEVGVDVKSLWPISEAGESLQDVLQEIYTSLLSNAIHVTHTKSIAHLHCPPLIPALAAEMMISALNQSMDSWDQSAAATYLEEEMIRWLCGAFGYQEGADGTFTSGGTQSNYMGLLLARDAFCWKHWGWNVQKDGLPPEARRLRILCSEDAHFTVKTSASQLGLGENSVVLIKTDHRRRLCVKDLHQKLAQLRQEQLFPFALVATCGTTDFGSIDPLREMAKLAKENGIWLHVDAAYGGALLLSRDFSGKLQGIELADSITVDFHKLFYQPISCGAFLVKDGTSFRFIHHHANYLNPVEDEEEGVPHLVNKSVQTTRRFDALKLFVSLRVIGTERFGEMIDYTFRLAQAAADRISEMDKLTVLNKQPELNAVVFRYQPAFCQDKEMVNKANRLICRMLLQRGSAVIARTSIDGTAYLKFTLLNPRTTIEDIESILEEVQKLGDMYIRGGIH</sequence>
<dbReference type="InterPro" id="IPR021115">
    <property type="entry name" value="Pyridoxal-P_BS"/>
</dbReference>
<dbReference type="PROSITE" id="PS00392">
    <property type="entry name" value="DDC_GAD_HDC_YDC"/>
    <property type="match status" value="1"/>
</dbReference>
<proteinExistence type="inferred from homology"/>
<reference evidence="8 9" key="1">
    <citation type="submission" date="2019-07" db="EMBL/GenBank/DDBJ databases">
        <title>Whole genome shotgun sequence of Aneurinibacillus danicus NBRC 102444.</title>
        <authorList>
            <person name="Hosoyama A."/>
            <person name="Uohara A."/>
            <person name="Ohji S."/>
            <person name="Ichikawa N."/>
        </authorList>
    </citation>
    <scope>NUCLEOTIDE SEQUENCE [LARGE SCALE GENOMIC DNA]</scope>
    <source>
        <strain evidence="8 9">NBRC 102444</strain>
    </source>
</reference>